<dbReference type="GO" id="GO:0016410">
    <property type="term" value="F:N-acyltransferase activity"/>
    <property type="evidence" value="ECO:0007669"/>
    <property type="project" value="TreeGrafter"/>
</dbReference>
<reference evidence="7" key="1">
    <citation type="submission" date="2025-08" db="UniProtKB">
        <authorList>
            <consortium name="RefSeq"/>
        </authorList>
    </citation>
    <scope>IDENTIFICATION</scope>
    <source>
        <tissue evidence="7">Muscle</tissue>
    </source>
</reference>
<accession>A0A6I9N779</accession>
<name>A0A6I9N779_9TELE</name>
<dbReference type="Gene3D" id="3.90.1720.10">
    <property type="entry name" value="endopeptidase domain like (from Nostoc punctiforme)"/>
    <property type="match status" value="1"/>
</dbReference>
<gene>
    <name evidence="7" type="primary">LOC104946143</name>
</gene>
<comment type="similarity">
    <text evidence="1">Belongs to the H-rev107 family.</text>
</comment>
<keyword evidence="6" id="KW-1185">Reference proteome</keyword>
<evidence type="ECO:0000259" key="5">
    <source>
        <dbReference type="PROSITE" id="PS51934"/>
    </source>
</evidence>
<dbReference type="GO" id="GO:0070292">
    <property type="term" value="P:N-acylphosphatidylethanolamine metabolic process"/>
    <property type="evidence" value="ECO:0007669"/>
    <property type="project" value="TreeGrafter"/>
</dbReference>
<dbReference type="RefSeq" id="XP_010770206.1">
    <property type="nucleotide sequence ID" value="XM_010771904.1"/>
</dbReference>
<evidence type="ECO:0000256" key="3">
    <source>
        <dbReference type="ARBA" id="ARBA00022801"/>
    </source>
</evidence>
<dbReference type="PROSITE" id="PS51934">
    <property type="entry name" value="LRAT"/>
    <property type="match status" value="1"/>
</dbReference>
<dbReference type="Proteomes" id="UP000504611">
    <property type="component" value="Unplaced"/>
</dbReference>
<organism evidence="6 7">
    <name type="scientific">Notothenia coriiceps</name>
    <name type="common">black rockcod</name>
    <dbReference type="NCBI Taxonomy" id="8208"/>
    <lineage>
        <taxon>Eukaryota</taxon>
        <taxon>Metazoa</taxon>
        <taxon>Chordata</taxon>
        <taxon>Craniata</taxon>
        <taxon>Vertebrata</taxon>
        <taxon>Euteleostomi</taxon>
        <taxon>Actinopterygii</taxon>
        <taxon>Neopterygii</taxon>
        <taxon>Teleostei</taxon>
        <taxon>Neoteleostei</taxon>
        <taxon>Acanthomorphata</taxon>
        <taxon>Eupercaria</taxon>
        <taxon>Perciformes</taxon>
        <taxon>Notothenioidei</taxon>
        <taxon>Nototheniidae</taxon>
        <taxon>Notothenia</taxon>
    </lineage>
</organism>
<evidence type="ECO:0000256" key="1">
    <source>
        <dbReference type="ARBA" id="ARBA00007824"/>
    </source>
</evidence>
<dbReference type="GO" id="GO:0005737">
    <property type="term" value="C:cytoplasm"/>
    <property type="evidence" value="ECO:0007669"/>
    <property type="project" value="TreeGrafter"/>
</dbReference>
<keyword evidence="2" id="KW-0808">Transferase</keyword>
<sequence>NILQYLVHKPNNHIYFPLFSFVLIANVQGASADSLMSVPNEKALVKKEKLRDVVGNDKWEINNSLDEKNKPRPAKDIARDACARVGQTLPYNVIKKNCEHFANDLRYGKAKSMQVG</sequence>
<feature type="non-terminal residue" evidence="7">
    <location>
        <position position="1"/>
    </location>
</feature>
<keyword evidence="4" id="KW-0443">Lipid metabolism</keyword>
<dbReference type="InterPro" id="IPR051496">
    <property type="entry name" value="H-rev107_PLA/AT"/>
</dbReference>
<dbReference type="AlphaFoldDB" id="A0A6I9N779"/>
<evidence type="ECO:0000313" key="7">
    <source>
        <dbReference type="RefSeq" id="XP_010770206.1"/>
    </source>
</evidence>
<keyword evidence="3" id="KW-0378">Hydrolase</keyword>
<proteinExistence type="inferred from homology"/>
<dbReference type="GeneID" id="104946143"/>
<evidence type="ECO:0000256" key="2">
    <source>
        <dbReference type="ARBA" id="ARBA00022679"/>
    </source>
</evidence>
<dbReference type="PANTHER" id="PTHR13943:SF31">
    <property type="entry name" value="PHOSPHOLIPASE A AND ACYLTRANSFERASE 3"/>
    <property type="match status" value="1"/>
</dbReference>
<evidence type="ECO:0000313" key="6">
    <source>
        <dbReference type="Proteomes" id="UP000504611"/>
    </source>
</evidence>
<dbReference type="Pfam" id="PF04970">
    <property type="entry name" value="LRAT"/>
    <property type="match status" value="1"/>
</dbReference>
<dbReference type="GO" id="GO:0008970">
    <property type="term" value="F:phospholipase A1 activity"/>
    <property type="evidence" value="ECO:0007669"/>
    <property type="project" value="TreeGrafter"/>
</dbReference>
<dbReference type="GO" id="GO:0004623">
    <property type="term" value="F:phospholipase A2 activity"/>
    <property type="evidence" value="ECO:0007669"/>
    <property type="project" value="TreeGrafter"/>
</dbReference>
<protein>
    <submittedName>
        <fullName evidence="7">HRAS-like suppressor 3</fullName>
    </submittedName>
</protein>
<dbReference type="KEGG" id="ncc:104946143"/>
<feature type="domain" description="LRAT" evidence="5">
    <location>
        <begin position="1"/>
        <end position="114"/>
    </location>
</feature>
<dbReference type="PANTHER" id="PTHR13943">
    <property type="entry name" value="HRAS-LIKE SUPPRESSOR - RELATED"/>
    <property type="match status" value="1"/>
</dbReference>
<dbReference type="InterPro" id="IPR007053">
    <property type="entry name" value="LRAT_dom"/>
</dbReference>
<dbReference type="OrthoDB" id="421951at2759"/>
<evidence type="ECO:0000256" key="4">
    <source>
        <dbReference type="ARBA" id="ARBA00023098"/>
    </source>
</evidence>